<feature type="compositionally biased region" description="Low complexity" evidence="6">
    <location>
        <begin position="402"/>
        <end position="415"/>
    </location>
</feature>
<evidence type="ECO:0000256" key="6">
    <source>
        <dbReference type="SAM" id="MobiDB-lite"/>
    </source>
</evidence>
<feature type="non-terminal residue" evidence="8">
    <location>
        <position position="1"/>
    </location>
</feature>
<comment type="similarity">
    <text evidence="2">Belongs to the ZIP transporter (TC 2.A.5) family.</text>
</comment>
<evidence type="ECO:0000313" key="8">
    <source>
        <dbReference type="EMBL" id="PAA73833.1"/>
    </source>
</evidence>
<feature type="transmembrane region" description="Helical" evidence="7">
    <location>
        <begin position="675"/>
        <end position="693"/>
    </location>
</feature>
<sequence>CFQQSTVEYARISLFSFVCLEIERDMRCRPRLFTAVGVLLVAALLHQLPLTEQHSLQSSTAEHGNGSHSHRLNPLISEATEGSLPSEFMHRLFSRYGTRHYLPFVELKHLLTHIGIEETGKDSEIDARLRHSDGHEDHKNVGIGVDGVKTVQKRHAETEGLPSVNECITPLEYFYLVGREPDQALSVEEFIGICPALIQQLDSHLCDSQLRSIHESLQHATALSYGSTAVDSIGANPAGGADSANSSGNGTDSHDDEAGFAKPKVWLVSFVSILIISLVGLAGVAVVPLVRSTYYNHFIQYLVALAVGSLTGDAMLHLLPHAIVKSAMEDAHAERCHDEKQTVFKGLVALGGVYFFFMAEKIVALVGEYRSEQHAAEEEEKREEAASAKREAEFAAGGGHNSGSAGSAALGPDGSEQQERHHAQHSAAEAKRMAQIRRGVGKSCDEILAVGLSSKALRNIDAYKTTADNNCHSDTEDNSEEQCHPLTCPDNQDTTVESVPMSNLLQVPGSFSMPATTEGIQDDAGVTASDLVEEANPDATLVVPQSAPGSSVPSLSRKRRSHGHSHGHGHGHAHGHGQMPQSLVSVAWMVIFGDGLHNFTDGLAIGAAFAQSITGGISTSIAVFCHELPHELGDFAVLLKTGMRVKQALFYNVLSSILAAVGMVIGIFLGNVTSASYWIFAITGGIFIYISLVDMLPELNLVNVKHGESRIAHFVLQNAGIMTGVGIMFVIAMFEDNIKNMLGDSGHAKIEFVGPC</sequence>
<dbReference type="InterPro" id="IPR003689">
    <property type="entry name" value="ZIP"/>
</dbReference>
<evidence type="ECO:0000256" key="4">
    <source>
        <dbReference type="ARBA" id="ARBA00022989"/>
    </source>
</evidence>
<dbReference type="PANTHER" id="PTHR12191">
    <property type="entry name" value="SOLUTE CARRIER FAMILY 39"/>
    <property type="match status" value="1"/>
</dbReference>
<dbReference type="GO" id="GO:0140410">
    <property type="term" value="F:monoatomic cation:bicarbonate symporter activity"/>
    <property type="evidence" value="ECO:0007669"/>
    <property type="project" value="TreeGrafter"/>
</dbReference>
<dbReference type="GO" id="GO:0030003">
    <property type="term" value="P:intracellular monoatomic cation homeostasis"/>
    <property type="evidence" value="ECO:0007669"/>
    <property type="project" value="TreeGrafter"/>
</dbReference>
<feature type="compositionally biased region" description="Basic and acidic residues" evidence="6">
    <location>
        <begin position="382"/>
        <end position="393"/>
    </location>
</feature>
<accession>A0A267FJE7</accession>
<evidence type="ECO:0000256" key="1">
    <source>
        <dbReference type="ARBA" id="ARBA00004141"/>
    </source>
</evidence>
<protein>
    <recommendedName>
        <fullName evidence="10">Zinc transporter foi</fullName>
    </recommendedName>
</protein>
<dbReference type="OrthoDB" id="200954at2759"/>
<keyword evidence="3 7" id="KW-0812">Transmembrane</keyword>
<feature type="compositionally biased region" description="Basic residues" evidence="6">
    <location>
        <begin position="556"/>
        <end position="575"/>
    </location>
</feature>
<keyword evidence="4 7" id="KW-1133">Transmembrane helix</keyword>
<dbReference type="InterPro" id="IPR050799">
    <property type="entry name" value="ZIP_Transporter"/>
</dbReference>
<evidence type="ECO:0000256" key="7">
    <source>
        <dbReference type="SAM" id="Phobius"/>
    </source>
</evidence>
<organism evidence="8 9">
    <name type="scientific">Macrostomum lignano</name>
    <dbReference type="NCBI Taxonomy" id="282301"/>
    <lineage>
        <taxon>Eukaryota</taxon>
        <taxon>Metazoa</taxon>
        <taxon>Spiralia</taxon>
        <taxon>Lophotrochozoa</taxon>
        <taxon>Platyhelminthes</taxon>
        <taxon>Rhabditophora</taxon>
        <taxon>Macrostomorpha</taxon>
        <taxon>Macrostomida</taxon>
        <taxon>Macrostomidae</taxon>
        <taxon>Macrostomum</taxon>
    </lineage>
</organism>
<dbReference type="GO" id="GO:0071578">
    <property type="term" value="P:zinc ion import across plasma membrane"/>
    <property type="evidence" value="ECO:0007669"/>
    <property type="project" value="TreeGrafter"/>
</dbReference>
<gene>
    <name evidence="8" type="ORF">BOX15_Mlig000923g2</name>
</gene>
<feature type="transmembrane region" description="Helical" evidence="7">
    <location>
        <begin position="649"/>
        <end position="669"/>
    </location>
</feature>
<dbReference type="GO" id="GO:0005385">
    <property type="term" value="F:zinc ion transmembrane transporter activity"/>
    <property type="evidence" value="ECO:0007669"/>
    <property type="project" value="TreeGrafter"/>
</dbReference>
<evidence type="ECO:0008006" key="10">
    <source>
        <dbReference type="Google" id="ProtNLM"/>
    </source>
</evidence>
<comment type="caution">
    <text evidence="8">The sequence shown here is derived from an EMBL/GenBank/DDBJ whole genome shotgun (WGS) entry which is preliminary data.</text>
</comment>
<evidence type="ECO:0000256" key="3">
    <source>
        <dbReference type="ARBA" id="ARBA00022692"/>
    </source>
</evidence>
<dbReference type="EMBL" id="NIVC01000991">
    <property type="protein sequence ID" value="PAA73833.1"/>
    <property type="molecule type" value="Genomic_DNA"/>
</dbReference>
<evidence type="ECO:0000313" key="9">
    <source>
        <dbReference type="Proteomes" id="UP000215902"/>
    </source>
</evidence>
<dbReference type="GO" id="GO:0005886">
    <property type="term" value="C:plasma membrane"/>
    <property type="evidence" value="ECO:0007669"/>
    <property type="project" value="TreeGrafter"/>
</dbReference>
<keyword evidence="5 7" id="KW-0472">Membrane</keyword>
<feature type="transmembrane region" description="Helical" evidence="7">
    <location>
        <begin position="714"/>
        <end position="734"/>
    </location>
</feature>
<dbReference type="Proteomes" id="UP000215902">
    <property type="component" value="Unassembled WGS sequence"/>
</dbReference>
<feature type="region of interest" description="Disordered" evidence="6">
    <location>
        <begin position="376"/>
        <end position="434"/>
    </location>
</feature>
<keyword evidence="9" id="KW-1185">Reference proteome</keyword>
<name>A0A267FJE7_9PLAT</name>
<feature type="region of interest" description="Disordered" evidence="6">
    <location>
        <begin position="236"/>
        <end position="256"/>
    </location>
</feature>
<comment type="subcellular location">
    <subcellularLocation>
        <location evidence="1">Membrane</location>
        <topology evidence="1">Multi-pass membrane protein</topology>
    </subcellularLocation>
</comment>
<reference evidence="8 9" key="1">
    <citation type="submission" date="2017-06" db="EMBL/GenBank/DDBJ databases">
        <title>A platform for efficient transgenesis in Macrostomum lignano, a flatworm model organism for stem cell research.</title>
        <authorList>
            <person name="Berezikov E."/>
        </authorList>
    </citation>
    <scope>NUCLEOTIDE SEQUENCE [LARGE SCALE GENOMIC DNA]</scope>
    <source>
        <strain evidence="8">DV1</strain>
        <tissue evidence="8">Whole organism</tissue>
    </source>
</reference>
<feature type="transmembrane region" description="Helical" evidence="7">
    <location>
        <begin position="302"/>
        <end position="323"/>
    </location>
</feature>
<dbReference type="Pfam" id="PF02535">
    <property type="entry name" value="Zip"/>
    <property type="match status" value="2"/>
</dbReference>
<feature type="transmembrane region" description="Helical" evidence="7">
    <location>
        <begin position="265"/>
        <end position="290"/>
    </location>
</feature>
<proteinExistence type="inferred from homology"/>
<evidence type="ECO:0000256" key="2">
    <source>
        <dbReference type="ARBA" id="ARBA00006939"/>
    </source>
</evidence>
<dbReference type="AlphaFoldDB" id="A0A267FJE7"/>
<feature type="region of interest" description="Disordered" evidence="6">
    <location>
        <begin position="538"/>
        <end position="577"/>
    </location>
</feature>
<evidence type="ECO:0000256" key="5">
    <source>
        <dbReference type="ARBA" id="ARBA00023136"/>
    </source>
</evidence>
<feature type="compositionally biased region" description="Low complexity" evidence="6">
    <location>
        <begin position="236"/>
        <end position="250"/>
    </location>
</feature>
<dbReference type="PANTHER" id="PTHR12191:SF37">
    <property type="entry name" value="ZINC TRANSPORTER FOI"/>
    <property type="match status" value="1"/>
</dbReference>